<feature type="region of interest" description="Disordered" evidence="1">
    <location>
        <begin position="20"/>
        <end position="72"/>
    </location>
</feature>
<dbReference type="Proteomes" id="UP000245609">
    <property type="component" value="Unassembled WGS sequence"/>
</dbReference>
<dbReference type="AlphaFoldDB" id="A0A2T9XZ13"/>
<organism evidence="2 3">
    <name type="scientific">Smittium megazygosporum</name>
    <dbReference type="NCBI Taxonomy" id="133381"/>
    <lineage>
        <taxon>Eukaryota</taxon>
        <taxon>Fungi</taxon>
        <taxon>Fungi incertae sedis</taxon>
        <taxon>Zoopagomycota</taxon>
        <taxon>Kickxellomycotina</taxon>
        <taxon>Harpellomycetes</taxon>
        <taxon>Harpellales</taxon>
        <taxon>Legeriomycetaceae</taxon>
        <taxon>Smittium</taxon>
    </lineage>
</organism>
<accession>A0A2T9XZ13</accession>
<proteinExistence type="predicted"/>
<keyword evidence="3" id="KW-1185">Reference proteome</keyword>
<reference evidence="2 3" key="1">
    <citation type="journal article" date="2018" name="MBio">
        <title>Comparative Genomics Reveals the Core Gene Toolbox for the Fungus-Insect Symbiosis.</title>
        <authorList>
            <person name="Wang Y."/>
            <person name="Stata M."/>
            <person name="Wang W."/>
            <person name="Stajich J.E."/>
            <person name="White M.M."/>
            <person name="Moncalvo J.M."/>
        </authorList>
    </citation>
    <scope>NUCLEOTIDE SEQUENCE [LARGE SCALE GENOMIC DNA]</scope>
    <source>
        <strain evidence="2 3">SC-DP-2</strain>
    </source>
</reference>
<comment type="caution">
    <text evidence="2">The sequence shown here is derived from an EMBL/GenBank/DDBJ whole genome shotgun (WGS) entry which is preliminary data.</text>
</comment>
<evidence type="ECO:0000256" key="1">
    <source>
        <dbReference type="SAM" id="MobiDB-lite"/>
    </source>
</evidence>
<feature type="non-terminal residue" evidence="2">
    <location>
        <position position="1"/>
    </location>
</feature>
<name>A0A2T9XZ13_9FUNG</name>
<sequence>KRTCGDWSGSVPSYSAFSVCPASSCPTLRPKPESQILAPKPRQGISRERGHTTPRSAFEEETSAEPIPHFQK</sequence>
<evidence type="ECO:0000313" key="2">
    <source>
        <dbReference type="EMBL" id="PVU85274.1"/>
    </source>
</evidence>
<dbReference type="EMBL" id="MBFS01003694">
    <property type="protein sequence ID" value="PVU85274.1"/>
    <property type="molecule type" value="Genomic_DNA"/>
</dbReference>
<gene>
    <name evidence="2" type="ORF">BB560_007086</name>
</gene>
<protein>
    <submittedName>
        <fullName evidence="2">Uncharacterized protein</fullName>
    </submittedName>
</protein>
<evidence type="ECO:0000313" key="3">
    <source>
        <dbReference type="Proteomes" id="UP000245609"/>
    </source>
</evidence>